<dbReference type="InterPro" id="IPR019776">
    <property type="entry name" value="Flagellar_basal_body_rod_CS"/>
</dbReference>
<sequence>MGISFDKALGVHERAFAVRAQRADVLANNIANAETPGFKARDIDFGKAMQQAMKPASTGLDMNNTNTRHYPGGAQMANTEELLYRNPLQPSIDGNTVDEHVEHVAYMENALDFQSTFTFLNSRFKGLITALRGD</sequence>
<evidence type="ECO:0000256" key="2">
    <source>
        <dbReference type="ARBA" id="ARBA00009677"/>
    </source>
</evidence>
<evidence type="ECO:0000313" key="8">
    <source>
        <dbReference type="EMBL" id="GLS26091.1"/>
    </source>
</evidence>
<comment type="similarity">
    <text evidence="2 6">Belongs to the flagella basal body rod proteins family.</text>
</comment>
<dbReference type="InterPro" id="IPR006300">
    <property type="entry name" value="FlgB"/>
</dbReference>
<gene>
    <name evidence="8" type="ORF">GCM10007877_18060</name>
</gene>
<dbReference type="EMBL" id="BSPD01000039">
    <property type="protein sequence ID" value="GLS26091.1"/>
    <property type="molecule type" value="Genomic_DNA"/>
</dbReference>
<protein>
    <recommendedName>
        <fullName evidence="3 6">Flagellar basal body rod protein FlgB</fullName>
    </recommendedName>
</protein>
<evidence type="ECO:0000256" key="4">
    <source>
        <dbReference type="ARBA" id="ARBA00023143"/>
    </source>
</evidence>
<dbReference type="RefSeq" id="WP_232592991.1">
    <property type="nucleotide sequence ID" value="NZ_BSPD01000039.1"/>
</dbReference>
<dbReference type="Pfam" id="PF00460">
    <property type="entry name" value="Flg_bb_rod"/>
    <property type="match status" value="1"/>
</dbReference>
<comment type="subcellular location">
    <subcellularLocation>
        <location evidence="1 6">Bacterial flagellum basal body</location>
    </subcellularLocation>
</comment>
<keyword evidence="8" id="KW-0282">Flagellum</keyword>
<comment type="caution">
    <text evidence="8">The sequence shown here is derived from an EMBL/GenBank/DDBJ whole genome shotgun (WGS) entry which is preliminary data.</text>
</comment>
<comment type="function">
    <text evidence="5 6">Structural component of flagellum, the bacterial motility apparatus. Part of the rod structure of flagellar basal body.</text>
</comment>
<keyword evidence="9" id="KW-1185">Reference proteome</keyword>
<dbReference type="GO" id="GO:0071978">
    <property type="term" value="P:bacterial-type flagellum-dependent swarming motility"/>
    <property type="evidence" value="ECO:0007669"/>
    <property type="project" value="TreeGrafter"/>
</dbReference>
<dbReference type="InterPro" id="IPR001444">
    <property type="entry name" value="Flag_bb_rod_N"/>
</dbReference>
<accession>A0AA37WNE2</accession>
<dbReference type="NCBIfam" id="TIGR01396">
    <property type="entry name" value="FlgB"/>
    <property type="match status" value="1"/>
</dbReference>
<evidence type="ECO:0000259" key="7">
    <source>
        <dbReference type="Pfam" id="PF00460"/>
    </source>
</evidence>
<evidence type="ECO:0000313" key="9">
    <source>
        <dbReference type="Proteomes" id="UP001156870"/>
    </source>
</evidence>
<dbReference type="PANTHER" id="PTHR30435">
    <property type="entry name" value="FLAGELLAR PROTEIN"/>
    <property type="match status" value="1"/>
</dbReference>
<evidence type="ECO:0000256" key="1">
    <source>
        <dbReference type="ARBA" id="ARBA00004117"/>
    </source>
</evidence>
<name>A0AA37WNE2_9GAMM</name>
<comment type="subunit">
    <text evidence="6">The basal body constitutes a major portion of the flagellar organelle and consists of a number of rings mounted on a central rod.</text>
</comment>
<dbReference type="GO" id="GO:0030694">
    <property type="term" value="C:bacterial-type flagellum basal body, rod"/>
    <property type="evidence" value="ECO:0007669"/>
    <property type="project" value="InterPro"/>
</dbReference>
<dbReference type="Proteomes" id="UP001156870">
    <property type="component" value="Unassembled WGS sequence"/>
</dbReference>
<keyword evidence="4 6" id="KW-0975">Bacterial flagellum</keyword>
<organism evidence="8 9">
    <name type="scientific">Marinibactrum halimedae</name>
    <dbReference type="NCBI Taxonomy" id="1444977"/>
    <lineage>
        <taxon>Bacteria</taxon>
        <taxon>Pseudomonadati</taxon>
        <taxon>Pseudomonadota</taxon>
        <taxon>Gammaproteobacteria</taxon>
        <taxon>Cellvibrionales</taxon>
        <taxon>Cellvibrionaceae</taxon>
        <taxon>Marinibactrum</taxon>
    </lineage>
</organism>
<dbReference type="PROSITE" id="PS00588">
    <property type="entry name" value="FLAGELLA_BB_ROD"/>
    <property type="match status" value="1"/>
</dbReference>
<evidence type="ECO:0000256" key="3">
    <source>
        <dbReference type="ARBA" id="ARBA00014376"/>
    </source>
</evidence>
<proteinExistence type="inferred from homology"/>
<evidence type="ECO:0000256" key="6">
    <source>
        <dbReference type="PIRNR" id="PIRNR002889"/>
    </source>
</evidence>
<dbReference type="PANTHER" id="PTHR30435:SF12">
    <property type="entry name" value="FLAGELLAR BASAL BODY ROD PROTEIN FLGB"/>
    <property type="match status" value="1"/>
</dbReference>
<dbReference type="PIRSF" id="PIRSF002889">
    <property type="entry name" value="Rod_FlgB"/>
    <property type="match status" value="1"/>
</dbReference>
<reference evidence="8 9" key="1">
    <citation type="journal article" date="2014" name="Int. J. Syst. Evol. Microbiol.">
        <title>Complete genome sequence of Corynebacterium casei LMG S-19264T (=DSM 44701T), isolated from a smear-ripened cheese.</title>
        <authorList>
            <consortium name="US DOE Joint Genome Institute (JGI-PGF)"/>
            <person name="Walter F."/>
            <person name="Albersmeier A."/>
            <person name="Kalinowski J."/>
            <person name="Ruckert C."/>
        </authorList>
    </citation>
    <scope>NUCLEOTIDE SEQUENCE [LARGE SCALE GENOMIC DNA]</scope>
    <source>
        <strain evidence="8 9">NBRC 110095</strain>
    </source>
</reference>
<feature type="domain" description="Flagellar basal body rod protein N-terminal" evidence="7">
    <location>
        <begin position="11"/>
        <end position="39"/>
    </location>
</feature>
<keyword evidence="8" id="KW-0969">Cilium</keyword>
<dbReference type="AlphaFoldDB" id="A0AA37WNE2"/>
<evidence type="ECO:0000256" key="5">
    <source>
        <dbReference type="ARBA" id="ARBA00024934"/>
    </source>
</evidence>
<keyword evidence="8" id="KW-0966">Cell projection</keyword>